<evidence type="ECO:0008006" key="9">
    <source>
        <dbReference type="Google" id="ProtNLM"/>
    </source>
</evidence>
<keyword evidence="3 6" id="KW-1133">Transmembrane helix</keyword>
<organism evidence="7 8">
    <name type="scientific">Candidatus Lokiarchaeum ossiferum</name>
    <dbReference type="NCBI Taxonomy" id="2951803"/>
    <lineage>
        <taxon>Archaea</taxon>
        <taxon>Promethearchaeati</taxon>
        <taxon>Promethearchaeota</taxon>
        <taxon>Promethearchaeia</taxon>
        <taxon>Promethearchaeales</taxon>
        <taxon>Promethearchaeaceae</taxon>
        <taxon>Candidatus Lokiarchaeum</taxon>
    </lineage>
</organism>
<feature type="transmembrane region" description="Helical" evidence="6">
    <location>
        <begin position="21"/>
        <end position="39"/>
    </location>
</feature>
<accession>A0ABY6HY47</accession>
<dbReference type="Proteomes" id="UP001208689">
    <property type="component" value="Chromosome"/>
</dbReference>
<evidence type="ECO:0000256" key="4">
    <source>
        <dbReference type="ARBA" id="ARBA00023136"/>
    </source>
</evidence>
<gene>
    <name evidence="7" type="ORF">NEF87_004737</name>
</gene>
<keyword evidence="2 6" id="KW-0812">Transmembrane</keyword>
<comment type="subcellular location">
    <subcellularLocation>
        <location evidence="1">Membrane</location>
    </subcellularLocation>
</comment>
<evidence type="ECO:0000256" key="6">
    <source>
        <dbReference type="SAM" id="Phobius"/>
    </source>
</evidence>
<sequence>MTKKPESAKSPASRKKEIIRDVIFFAVIIGFTFAFMPIMKASLNTDYPLVVVTSGSMEPLISRGDLLVIEGKAPEDIEVGDHTTLGGDIILYDAEGLGWSRSNNEPIIHRCVNKTEINGTYYFTAFGDNNSQEDPVLIPEDHILGVERHIIPVVGWPKIWMAENSLFSTVLLIGLAILLVVSVASDYKKSEDEKTTEIEEAKVVPTSDSEVDLGV</sequence>
<dbReference type="PANTHER" id="PTHR10806:SF6">
    <property type="entry name" value="SIGNAL PEPTIDASE COMPLEX CATALYTIC SUBUNIT SEC11"/>
    <property type="match status" value="1"/>
</dbReference>
<evidence type="ECO:0000256" key="3">
    <source>
        <dbReference type="ARBA" id="ARBA00022989"/>
    </source>
</evidence>
<dbReference type="InterPro" id="IPR036286">
    <property type="entry name" value="LexA/Signal_pep-like_sf"/>
</dbReference>
<keyword evidence="4 6" id="KW-0472">Membrane</keyword>
<protein>
    <recommendedName>
        <fullName evidence="9">Signal peptidase I</fullName>
    </recommendedName>
</protein>
<dbReference type="PRINTS" id="PR00728">
    <property type="entry name" value="SIGNALPTASE"/>
</dbReference>
<dbReference type="InterPro" id="IPR001733">
    <property type="entry name" value="Peptidase_S26B"/>
</dbReference>
<evidence type="ECO:0000313" key="8">
    <source>
        <dbReference type="Proteomes" id="UP001208689"/>
    </source>
</evidence>
<dbReference type="PANTHER" id="PTHR10806">
    <property type="entry name" value="SIGNAL PEPTIDASE COMPLEX CATALYTIC SUBUNIT SEC11"/>
    <property type="match status" value="1"/>
</dbReference>
<name>A0ABY6HY47_9ARCH</name>
<evidence type="ECO:0000256" key="2">
    <source>
        <dbReference type="ARBA" id="ARBA00022692"/>
    </source>
</evidence>
<keyword evidence="8" id="KW-1185">Reference proteome</keyword>
<dbReference type="CDD" id="cd06530">
    <property type="entry name" value="S26_SPase_I"/>
    <property type="match status" value="1"/>
</dbReference>
<feature type="transmembrane region" description="Helical" evidence="6">
    <location>
        <begin position="166"/>
        <end position="184"/>
    </location>
</feature>
<reference evidence="7" key="1">
    <citation type="submission" date="2022-09" db="EMBL/GenBank/DDBJ databases">
        <title>Actin cytoskeleton and complex cell architecture in an #Asgard archaeon.</title>
        <authorList>
            <person name="Ponce Toledo R.I."/>
            <person name="Schleper C."/>
            <person name="Rodrigues Oliveira T."/>
            <person name="Wollweber F."/>
            <person name="Xu J."/>
            <person name="Rittmann S."/>
            <person name="Klingl A."/>
            <person name="Pilhofer M."/>
        </authorList>
    </citation>
    <scope>NUCLEOTIDE SEQUENCE</scope>
    <source>
        <strain evidence="7">B-35</strain>
    </source>
</reference>
<dbReference type="NCBIfam" id="TIGR02228">
    <property type="entry name" value="sigpep_I_arch"/>
    <property type="match status" value="1"/>
</dbReference>
<feature type="region of interest" description="Disordered" evidence="5">
    <location>
        <begin position="194"/>
        <end position="215"/>
    </location>
</feature>
<proteinExistence type="predicted"/>
<dbReference type="SUPFAM" id="SSF51306">
    <property type="entry name" value="LexA/Signal peptidase"/>
    <property type="match status" value="1"/>
</dbReference>
<evidence type="ECO:0000256" key="1">
    <source>
        <dbReference type="ARBA" id="ARBA00004370"/>
    </source>
</evidence>
<evidence type="ECO:0000256" key="5">
    <source>
        <dbReference type="SAM" id="MobiDB-lite"/>
    </source>
</evidence>
<dbReference type="EMBL" id="CP104013">
    <property type="protein sequence ID" value="UYP48452.1"/>
    <property type="molecule type" value="Genomic_DNA"/>
</dbReference>
<dbReference type="InterPro" id="IPR019533">
    <property type="entry name" value="Peptidase_S26"/>
</dbReference>
<evidence type="ECO:0000313" key="7">
    <source>
        <dbReference type="EMBL" id="UYP48452.1"/>
    </source>
</evidence>